<evidence type="ECO:0000256" key="1">
    <source>
        <dbReference type="ARBA" id="ARBA00004123"/>
    </source>
</evidence>
<protein>
    <recommendedName>
        <fullName evidence="7">RNMT-activating mini protein</fullName>
    </recommendedName>
</protein>
<organism evidence="5 6">
    <name type="scientific">Iphiclides podalirius</name>
    <name type="common">scarce swallowtail</name>
    <dbReference type="NCBI Taxonomy" id="110791"/>
    <lineage>
        <taxon>Eukaryota</taxon>
        <taxon>Metazoa</taxon>
        <taxon>Ecdysozoa</taxon>
        <taxon>Arthropoda</taxon>
        <taxon>Hexapoda</taxon>
        <taxon>Insecta</taxon>
        <taxon>Pterygota</taxon>
        <taxon>Neoptera</taxon>
        <taxon>Endopterygota</taxon>
        <taxon>Lepidoptera</taxon>
        <taxon>Glossata</taxon>
        <taxon>Ditrysia</taxon>
        <taxon>Papilionoidea</taxon>
        <taxon>Papilionidae</taxon>
        <taxon>Papilioninae</taxon>
        <taxon>Iphiclides</taxon>
    </lineage>
</organism>
<name>A0ABN8J0F3_9NEOP</name>
<proteinExistence type="inferred from homology"/>
<evidence type="ECO:0000313" key="5">
    <source>
        <dbReference type="EMBL" id="CAH2068864.1"/>
    </source>
</evidence>
<feature type="compositionally biased region" description="Basic residues" evidence="4">
    <location>
        <begin position="93"/>
        <end position="103"/>
    </location>
</feature>
<dbReference type="Pfam" id="PF15320">
    <property type="entry name" value="RAM"/>
    <property type="match status" value="1"/>
</dbReference>
<dbReference type="PANTHER" id="PTHR48168:SF1">
    <property type="entry name" value="RNA GUANINE-N7 METHYLTRANSFERASE ACTIVATING SUBUNIT-RELATED"/>
    <property type="match status" value="1"/>
</dbReference>
<feature type="region of interest" description="Disordered" evidence="4">
    <location>
        <begin position="76"/>
        <end position="158"/>
    </location>
</feature>
<keyword evidence="6" id="KW-1185">Reference proteome</keyword>
<sequence length="158" mass="19153">MIAETNLTKKKKGRTKKSVNSIPSFYFYLIAMENLSAEDKCFLAQCEEEFKDRYTENDEDFMKVFNAETMDPPIVENWRASQNYGRRNDNRRYARSSNRHRSNRDRGYRDRSYHGRGDQDREYQERGYQDRGYCDRSYEERGYQETGYPNYPKRPPRQ</sequence>
<feature type="non-terminal residue" evidence="5">
    <location>
        <position position="158"/>
    </location>
</feature>
<comment type="similarity">
    <text evidence="3">Belongs to the RAM family.</text>
</comment>
<comment type="subcellular location">
    <subcellularLocation>
        <location evidence="1">Nucleus</location>
    </subcellularLocation>
</comment>
<dbReference type="PANTHER" id="PTHR48168">
    <property type="entry name" value="RNA GUANINE-7 METHYLTRANSFERASE-ACTIVATING SUBUNIT-LIKE (PSEUDOGENE)-RELATED"/>
    <property type="match status" value="1"/>
</dbReference>
<accession>A0ABN8J0F3</accession>
<reference evidence="5" key="1">
    <citation type="submission" date="2022-03" db="EMBL/GenBank/DDBJ databases">
        <authorList>
            <person name="Martin H S."/>
        </authorList>
    </citation>
    <scope>NUCLEOTIDE SEQUENCE</scope>
</reference>
<evidence type="ECO:0000313" key="6">
    <source>
        <dbReference type="Proteomes" id="UP000837857"/>
    </source>
</evidence>
<dbReference type="InterPro" id="IPR028271">
    <property type="entry name" value="RAMAC"/>
</dbReference>
<dbReference type="Proteomes" id="UP000837857">
    <property type="component" value="Chromosome 5"/>
</dbReference>
<dbReference type="EMBL" id="OW152817">
    <property type="protein sequence ID" value="CAH2068864.1"/>
    <property type="molecule type" value="Genomic_DNA"/>
</dbReference>
<evidence type="ECO:0000256" key="4">
    <source>
        <dbReference type="SAM" id="MobiDB-lite"/>
    </source>
</evidence>
<feature type="compositionally biased region" description="Basic and acidic residues" evidence="4">
    <location>
        <begin position="104"/>
        <end position="143"/>
    </location>
</feature>
<evidence type="ECO:0000256" key="3">
    <source>
        <dbReference type="ARBA" id="ARBA00034716"/>
    </source>
</evidence>
<evidence type="ECO:0000256" key="2">
    <source>
        <dbReference type="ARBA" id="ARBA00023242"/>
    </source>
</evidence>
<evidence type="ECO:0008006" key="7">
    <source>
        <dbReference type="Google" id="ProtNLM"/>
    </source>
</evidence>
<keyword evidence="2" id="KW-0539">Nucleus</keyword>
<gene>
    <name evidence="5" type="ORF">IPOD504_LOCUS14584</name>
</gene>